<dbReference type="EC" id="3.13.2.1" evidence="5"/>
<dbReference type="HAMAP" id="MF_00563">
    <property type="entry name" value="AdoHcyase"/>
    <property type="match status" value="1"/>
</dbReference>
<dbReference type="SMART" id="SM00997">
    <property type="entry name" value="AdoHcyase_NAD"/>
    <property type="match status" value="1"/>
</dbReference>
<protein>
    <recommendedName>
        <fullName evidence="5">Adenosylhomocysteinase</fullName>
        <ecNumber evidence="5">3.13.2.1</ecNumber>
    </recommendedName>
    <alternativeName>
        <fullName evidence="5">S-adenosyl-L-homocysteine hydrolase</fullName>
        <shortName evidence="5">AdoHcyase</shortName>
    </alternativeName>
</protein>
<feature type="binding site" evidence="5">
    <location>
        <position position="271"/>
    </location>
    <ligand>
        <name>NAD(+)</name>
        <dbReference type="ChEBI" id="CHEBI:57540"/>
    </ligand>
</feature>
<dbReference type="FunFam" id="3.40.50.720:FF:000004">
    <property type="entry name" value="Adenosylhomocysteinase"/>
    <property type="match status" value="1"/>
</dbReference>
<feature type="binding site" evidence="5 6">
    <location>
        <position position="179"/>
    </location>
    <ligand>
        <name>substrate</name>
    </ligand>
</feature>
<dbReference type="PROSITE" id="PS00739">
    <property type="entry name" value="ADOHCYASE_2"/>
    <property type="match status" value="1"/>
</dbReference>
<feature type="binding site" evidence="5 7">
    <location>
        <begin position="292"/>
        <end position="294"/>
    </location>
    <ligand>
        <name>NAD(+)</name>
        <dbReference type="ChEBI" id="CHEBI:57540"/>
    </ligand>
</feature>
<evidence type="ECO:0000256" key="7">
    <source>
        <dbReference type="PIRSR" id="PIRSR001109-2"/>
    </source>
</evidence>
<dbReference type="SUPFAM" id="SSF52283">
    <property type="entry name" value="Formate/glycerate dehydrogenase catalytic domain-like"/>
    <property type="match status" value="1"/>
</dbReference>
<feature type="binding site" evidence="5">
    <location>
        <begin position="213"/>
        <end position="218"/>
    </location>
    <ligand>
        <name>NAD(+)</name>
        <dbReference type="ChEBI" id="CHEBI:57540"/>
    </ligand>
</feature>
<evidence type="ECO:0000256" key="6">
    <source>
        <dbReference type="PIRSR" id="PIRSR001109-1"/>
    </source>
</evidence>
<keyword evidence="2 5" id="KW-0554">One-carbon metabolism</keyword>
<feature type="domain" description="S-adenosyl-L-homocysteine hydrolase NAD binding" evidence="9">
    <location>
        <begin position="184"/>
        <end position="345"/>
    </location>
</feature>
<evidence type="ECO:0000313" key="10">
    <source>
        <dbReference type="EMBL" id="ADM26856.1"/>
    </source>
</evidence>
<keyword evidence="5" id="KW-0963">Cytoplasm</keyword>
<dbReference type="InterPro" id="IPR020082">
    <property type="entry name" value="S-Ado-L-homoCys_hydrolase_CS"/>
</dbReference>
<feature type="binding site" evidence="7">
    <location>
        <begin position="215"/>
        <end position="220"/>
    </location>
    <ligand>
        <name>NAD(+)</name>
        <dbReference type="ChEBI" id="CHEBI:57540"/>
    </ligand>
</feature>
<evidence type="ECO:0000259" key="9">
    <source>
        <dbReference type="SMART" id="SM00997"/>
    </source>
</evidence>
<feature type="binding site" evidence="5 7">
    <location>
        <position position="236"/>
    </location>
    <ligand>
        <name>NAD(+)</name>
        <dbReference type="ChEBI" id="CHEBI:57540"/>
    </ligand>
</feature>
<dbReference type="InterPro" id="IPR042172">
    <property type="entry name" value="Adenosylhomocyst_ase-like_sf"/>
</dbReference>
<comment type="function">
    <text evidence="5">May play a key role in the regulation of the intracellular concentration of adenosylhomocysteine.</text>
</comment>
<dbReference type="GO" id="GO:0005829">
    <property type="term" value="C:cytosol"/>
    <property type="evidence" value="ECO:0007669"/>
    <property type="project" value="TreeGrafter"/>
</dbReference>
<dbReference type="PIRSF" id="PIRSF001109">
    <property type="entry name" value="Ad_hcy_hydrolase"/>
    <property type="match status" value="1"/>
</dbReference>
<dbReference type="Pfam" id="PF05221">
    <property type="entry name" value="AdoHcyase"/>
    <property type="match status" value="1"/>
</dbReference>
<gene>
    <name evidence="5" type="primary">ahcY</name>
    <name evidence="10" type="ordered locus">Igag_0003</name>
</gene>
<feature type="binding site" evidence="7">
    <location>
        <position position="346"/>
    </location>
    <ligand>
        <name>NAD(+)</name>
        <dbReference type="ChEBI" id="CHEBI:57540"/>
    </ligand>
</feature>
<keyword evidence="4 5" id="KW-0520">NAD</keyword>
<comment type="pathway">
    <text evidence="5">Amino-acid biosynthesis; L-homocysteine biosynthesis; L-homocysteine from S-adenosyl-L-homocysteine: step 1/1.</text>
</comment>
<dbReference type="STRING" id="583356.Igag_0003"/>
<dbReference type="UniPathway" id="UPA00314">
    <property type="reaction ID" value="UER00076"/>
</dbReference>
<dbReference type="KEGG" id="iag:Igag_0003"/>
<evidence type="ECO:0000256" key="2">
    <source>
        <dbReference type="ARBA" id="ARBA00022563"/>
    </source>
</evidence>
<feature type="binding site" evidence="5 6">
    <location>
        <position position="124"/>
    </location>
    <ligand>
        <name>substrate</name>
    </ligand>
</feature>
<dbReference type="PANTHER" id="PTHR23420:SF0">
    <property type="entry name" value="ADENOSYLHOMOCYSTEINASE"/>
    <property type="match status" value="1"/>
</dbReference>
<evidence type="ECO:0000256" key="5">
    <source>
        <dbReference type="HAMAP-Rule" id="MF_00563"/>
    </source>
</evidence>
<dbReference type="Pfam" id="PF00670">
    <property type="entry name" value="AdoHcyase_NAD"/>
    <property type="match status" value="1"/>
</dbReference>
<dbReference type="EMBL" id="CP002098">
    <property type="protein sequence ID" value="ADM26856.1"/>
    <property type="molecule type" value="Genomic_DNA"/>
</dbReference>
<organism evidence="10 11">
    <name type="scientific">Ignisphaera aggregans (strain DSM 17230 / JCM 13409 / AQ1.S1)</name>
    <dbReference type="NCBI Taxonomy" id="583356"/>
    <lineage>
        <taxon>Archaea</taxon>
        <taxon>Thermoproteota</taxon>
        <taxon>Thermoprotei</taxon>
        <taxon>Desulfurococcales</taxon>
        <taxon>Desulfurococcaceae</taxon>
        <taxon>Ignisphaera</taxon>
    </lineage>
</organism>
<evidence type="ECO:0000256" key="3">
    <source>
        <dbReference type="ARBA" id="ARBA00022801"/>
    </source>
</evidence>
<feature type="binding site" evidence="5 6">
    <location>
        <position position="53"/>
    </location>
    <ligand>
        <name>substrate</name>
    </ligand>
</feature>
<feature type="binding site" evidence="5 6">
    <location>
        <position position="149"/>
    </location>
    <ligand>
        <name>substrate</name>
    </ligand>
</feature>
<dbReference type="InterPro" id="IPR015878">
    <property type="entry name" value="Ado_hCys_hydrolase_NAD-bd"/>
</dbReference>
<dbReference type="InterPro" id="IPR036291">
    <property type="entry name" value="NAD(P)-bd_dom_sf"/>
</dbReference>
<comment type="cofactor">
    <cofactor evidence="5 7">
        <name>NAD(+)</name>
        <dbReference type="ChEBI" id="CHEBI:57540"/>
    </cofactor>
    <text evidence="5 7">Binds 1 NAD(+) per subunit.</text>
</comment>
<dbReference type="CDD" id="cd00401">
    <property type="entry name" value="SAHH"/>
    <property type="match status" value="1"/>
</dbReference>
<dbReference type="PANTHER" id="PTHR23420">
    <property type="entry name" value="ADENOSYLHOMOCYSTEINASE"/>
    <property type="match status" value="1"/>
</dbReference>
<dbReference type="GO" id="GO:0033353">
    <property type="term" value="P:S-adenosylmethionine cycle"/>
    <property type="evidence" value="ECO:0007669"/>
    <property type="project" value="TreeGrafter"/>
</dbReference>
<comment type="similarity">
    <text evidence="1 5 8">Belongs to the adenosylhomocysteinase family.</text>
</comment>
<feature type="binding site" evidence="5">
    <location>
        <position position="184"/>
    </location>
    <ligand>
        <name>NAD(+)</name>
        <dbReference type="ChEBI" id="CHEBI:57540"/>
    </ligand>
</feature>
<comment type="catalytic activity">
    <reaction evidence="5">
        <text>S-adenosyl-L-homocysteine + H2O = L-homocysteine + adenosine</text>
        <dbReference type="Rhea" id="RHEA:21708"/>
        <dbReference type="ChEBI" id="CHEBI:15377"/>
        <dbReference type="ChEBI" id="CHEBI:16335"/>
        <dbReference type="ChEBI" id="CHEBI:57856"/>
        <dbReference type="ChEBI" id="CHEBI:58199"/>
        <dbReference type="EC" id="3.13.2.1"/>
    </reaction>
</comment>
<accession>E0SP38</accession>
<keyword evidence="11" id="KW-1185">Reference proteome</keyword>
<dbReference type="GO" id="GO:0006730">
    <property type="term" value="P:one-carbon metabolic process"/>
    <property type="evidence" value="ECO:0007669"/>
    <property type="project" value="UniProtKB-UniRule"/>
</dbReference>
<dbReference type="SMART" id="SM00996">
    <property type="entry name" value="AdoHcyase"/>
    <property type="match status" value="1"/>
</dbReference>
<proteinExistence type="inferred from homology"/>
<evidence type="ECO:0000256" key="1">
    <source>
        <dbReference type="ARBA" id="ARBA00007122"/>
    </source>
</evidence>
<dbReference type="HOGENOM" id="CLU_025194_2_1_2"/>
<dbReference type="AlphaFoldDB" id="E0SP38"/>
<dbReference type="Gene3D" id="3.40.50.1480">
    <property type="entry name" value="Adenosylhomocysteinase-like"/>
    <property type="match status" value="1"/>
</dbReference>
<sequence length="415" mass="46025">MEYKVKDLSLAPKGRIQIEWALNHMPVLRRIMDEFSRTKPLNGIRISAVLHVTKETAVLVKTLSAGGAEIWLAASNPLSTQDDVASALVEEGIHVFAWRGETTEEYFWAISKVASIEPHIVIDDGGDLHSYIHTNMKDIVHKIYGGTEETTTGVLRLKSMEREGVLGYPVIAVNNALTKYLFDNRYGTGQSTVDGILRATNTLIAGKTVVVAGYGWVGRGIALRFRGMGANVIVTEVNPIRALEAVMDGFMVMKMSEAAKLGDIFITATGNINVINRQHFELMKDGAILANSGHFDVEINVKDLEAMAISKRDLRECVTEYVLPNGRRLYLLGRGRLVNLVCAEGHPSEVMDMSFANQALSAKYIVENRGRLEKRVYDVPLEIDQKVAELKLASMGIEIDTLTEEQKKYLSSWTL</sequence>
<comment type="subcellular location">
    <subcellularLocation>
        <location evidence="5">Cytoplasm</location>
    </subcellularLocation>
</comment>
<dbReference type="NCBIfam" id="TIGR00936">
    <property type="entry name" value="ahcY"/>
    <property type="match status" value="1"/>
</dbReference>
<dbReference type="Gene3D" id="3.40.50.720">
    <property type="entry name" value="NAD(P)-binding Rossmann-like Domain"/>
    <property type="match status" value="1"/>
</dbReference>
<evidence type="ECO:0000256" key="4">
    <source>
        <dbReference type="ARBA" id="ARBA00023027"/>
    </source>
</evidence>
<feature type="binding site" evidence="5 7">
    <location>
        <begin position="150"/>
        <end position="152"/>
    </location>
    <ligand>
        <name>NAD(+)</name>
        <dbReference type="ChEBI" id="CHEBI:57540"/>
    </ligand>
</feature>
<dbReference type="GO" id="GO:0004013">
    <property type="term" value="F:adenosylhomocysteinase activity"/>
    <property type="evidence" value="ECO:0007669"/>
    <property type="project" value="UniProtKB-UniRule"/>
</dbReference>
<reference evidence="10 11" key="1">
    <citation type="journal article" date="2010" name="Stand. Genomic Sci.">
        <title>Complete genome sequence of Ignisphaera aggregans type strain (AQ1.S1).</title>
        <authorList>
            <person name="Goker M."/>
            <person name="Held B."/>
            <person name="Lapidus A."/>
            <person name="Nolan M."/>
            <person name="Spring S."/>
            <person name="Yasawong M."/>
            <person name="Lucas S."/>
            <person name="Glavina Del Rio T."/>
            <person name="Tice H."/>
            <person name="Cheng J.F."/>
            <person name="Goodwin L."/>
            <person name="Tapia R."/>
            <person name="Pitluck S."/>
            <person name="Liolios K."/>
            <person name="Ivanova N."/>
            <person name="Mavromatis K."/>
            <person name="Mikhailova N."/>
            <person name="Pati A."/>
            <person name="Chen A."/>
            <person name="Palaniappan K."/>
            <person name="Brambilla E."/>
            <person name="Land M."/>
            <person name="Hauser L."/>
            <person name="Chang Y.J."/>
            <person name="Jeffries C.D."/>
            <person name="Brettin T."/>
            <person name="Detter J.C."/>
            <person name="Han C."/>
            <person name="Rohde M."/>
            <person name="Sikorski J."/>
            <person name="Woyke T."/>
            <person name="Bristow J."/>
            <person name="Eisen J.A."/>
            <person name="Markowitz V."/>
            <person name="Hugenholtz P."/>
            <person name="Kyrpides N.C."/>
            <person name="Klenk H.P."/>
        </authorList>
    </citation>
    <scope>NUCLEOTIDE SEQUENCE [LARGE SCALE GENOMIC DNA]</scope>
    <source>
        <strain evidence="11">DSM 17230 / JCM 13409 / AQ1.S1</strain>
    </source>
</reference>
<dbReference type="Proteomes" id="UP000001304">
    <property type="component" value="Chromosome"/>
</dbReference>
<feature type="binding site" evidence="5 6">
    <location>
        <position position="183"/>
    </location>
    <ligand>
        <name>substrate</name>
    </ligand>
</feature>
<feature type="binding site" evidence="5 7">
    <location>
        <position position="339"/>
    </location>
    <ligand>
        <name>NAD(+)</name>
        <dbReference type="ChEBI" id="CHEBI:57540"/>
    </ligand>
</feature>
<dbReference type="InterPro" id="IPR000043">
    <property type="entry name" value="Adenosylhomocysteinase-like"/>
</dbReference>
<name>E0SP38_IGNAA</name>
<dbReference type="GO" id="GO:0071269">
    <property type="term" value="P:L-homocysteine biosynthetic process"/>
    <property type="evidence" value="ECO:0007669"/>
    <property type="project" value="UniProtKB-UniRule"/>
</dbReference>
<evidence type="ECO:0000256" key="8">
    <source>
        <dbReference type="RuleBase" id="RU004166"/>
    </source>
</evidence>
<dbReference type="NCBIfam" id="NF004005">
    <property type="entry name" value="PRK05476.2-3"/>
    <property type="match status" value="1"/>
</dbReference>
<evidence type="ECO:0000313" key="11">
    <source>
        <dbReference type="Proteomes" id="UP000001304"/>
    </source>
</evidence>
<keyword evidence="3 5" id="KW-0378">Hydrolase</keyword>
<dbReference type="SUPFAM" id="SSF51735">
    <property type="entry name" value="NAD(P)-binding Rossmann-fold domains"/>
    <property type="match status" value="1"/>
</dbReference>